<dbReference type="NCBIfam" id="NF033592">
    <property type="entry name" value="transpos_IS4_1"/>
    <property type="match status" value="1"/>
</dbReference>
<feature type="domain" description="Transposase IS4-like" evidence="1">
    <location>
        <begin position="135"/>
        <end position="357"/>
    </location>
</feature>
<dbReference type="PANTHER" id="PTHR37529">
    <property type="entry name" value="TRANSPOSASE INSG FOR INSERTION SEQUENCE ELEMENT IS4-RELATED"/>
    <property type="match status" value="1"/>
</dbReference>
<dbReference type="GO" id="GO:0006313">
    <property type="term" value="P:DNA transposition"/>
    <property type="evidence" value="ECO:0007669"/>
    <property type="project" value="InterPro"/>
</dbReference>
<dbReference type="GO" id="GO:0004803">
    <property type="term" value="F:transposase activity"/>
    <property type="evidence" value="ECO:0007669"/>
    <property type="project" value="InterPro"/>
</dbReference>
<dbReference type="AlphaFoldDB" id="A0AAJ6IFI4"/>
<dbReference type="InterPro" id="IPR047952">
    <property type="entry name" value="Transpos_IS4"/>
</dbReference>
<dbReference type="EMBL" id="CP121776">
    <property type="protein sequence ID" value="WMG19195.1"/>
    <property type="molecule type" value="Genomic_DNA"/>
</dbReference>
<evidence type="ECO:0000313" key="4">
    <source>
        <dbReference type="Proteomes" id="UP001244586"/>
    </source>
</evidence>
<evidence type="ECO:0000259" key="1">
    <source>
        <dbReference type="Pfam" id="PF01609"/>
    </source>
</evidence>
<evidence type="ECO:0000313" key="3">
    <source>
        <dbReference type="EMBL" id="WMG19195.1"/>
    </source>
</evidence>
<dbReference type="Proteomes" id="UP001244586">
    <property type="component" value="Chromosome"/>
</dbReference>
<keyword evidence="4" id="KW-1185">Reference proteome</keyword>
<feature type="domain" description="Transposase IS4 N-terminal" evidence="2">
    <location>
        <begin position="27"/>
        <end position="116"/>
    </location>
</feature>
<protein>
    <submittedName>
        <fullName evidence="3">IS4 family transposase</fullName>
    </submittedName>
</protein>
<organism evidence="3 4">
    <name type="scientific">Acinetobacter johnsonii</name>
    <dbReference type="NCBI Taxonomy" id="40214"/>
    <lineage>
        <taxon>Bacteria</taxon>
        <taxon>Pseudomonadati</taxon>
        <taxon>Pseudomonadota</taxon>
        <taxon>Gammaproteobacteria</taxon>
        <taxon>Moraxellales</taxon>
        <taxon>Moraxellaceae</taxon>
        <taxon>Acinetobacter</taxon>
    </lineage>
</organism>
<dbReference type="Pfam" id="PF01609">
    <property type="entry name" value="DDE_Tnp_1"/>
    <property type="match status" value="1"/>
</dbReference>
<dbReference type="InterPro" id="IPR024473">
    <property type="entry name" value="Transposases_IS4_N"/>
</dbReference>
<proteinExistence type="predicted"/>
<dbReference type="PANTHER" id="PTHR37529:SF1">
    <property type="entry name" value="TRANSPOSASE INSG FOR INSERTION SEQUENCE ELEMENT IS4-RELATED"/>
    <property type="match status" value="1"/>
</dbReference>
<dbReference type="InterPro" id="IPR012337">
    <property type="entry name" value="RNaseH-like_sf"/>
</dbReference>
<name>A0AAJ6IFI4_ACIJO</name>
<dbReference type="InterPro" id="IPR002559">
    <property type="entry name" value="Transposase_11"/>
</dbReference>
<evidence type="ECO:0000259" key="2">
    <source>
        <dbReference type="Pfam" id="PF13006"/>
    </source>
</evidence>
<reference evidence="3 4" key="1">
    <citation type="submission" date="2023-04" db="EMBL/GenBank/DDBJ databases">
        <title>Acinetobacter johnsonii isolate AYTCM encoding NDM-1, OXA-58 and PER-1.</title>
        <authorList>
            <person name="Tian C."/>
            <person name="Wang S."/>
            <person name="Fan X."/>
            <person name="Xia D."/>
        </authorList>
    </citation>
    <scope>NUCLEOTIDE SEQUENCE [LARGE SCALE GENOMIC DNA]</scope>
    <source>
        <strain evidence="3 4">AYTCM</strain>
    </source>
</reference>
<sequence length="443" mass="51082">MSVSRYTHFFMTFSQNLSSAFQQTAPSLSNFSELIDLNWIEDYLKRTGKASVRKRKLPAEHAVWLVIGLALFRDQPIWYVVQQLQLVFGTAESCAPSASVQARQRLGLEPLNVLFNTLSQTWFEDSQPQYSAFHGLSICAVDGAVWSMPHTDENFRHFGSSKGKTIAAPWPQARAVCLINTNTHEVIDAGIGSMDQGELTLAKKLKVPANSLTLFDRAYFSADFLSGWQSRENCHWLMRAKDNLRYEIIRKNSAHDFQIRMPVSPRAKKLNPDLGDYWEARLIETEQSGRVRRYVTSLLDSKAYPLEEVSTLYAQRWEIEMCYREIKSDLQDGMHLRSKQPELVYQELWGVLIAYNILRRQMKFMAQRAKVSPLRISFHIASISIINILRHTPLESAGNLPKHLERLLEQSKMFVLPERRSRQCPRVVKIKPQKYPRKCQSIS</sequence>
<dbReference type="SUPFAM" id="SSF53098">
    <property type="entry name" value="Ribonuclease H-like"/>
    <property type="match status" value="1"/>
</dbReference>
<gene>
    <name evidence="3" type="ORF">QBJ73_06430</name>
</gene>
<dbReference type="GO" id="GO:0003677">
    <property type="term" value="F:DNA binding"/>
    <property type="evidence" value="ECO:0007669"/>
    <property type="project" value="InterPro"/>
</dbReference>
<accession>A0AAJ6IFI4</accession>
<dbReference type="Pfam" id="PF13006">
    <property type="entry name" value="Nterm_IS4"/>
    <property type="match status" value="1"/>
</dbReference>